<dbReference type="GO" id="GO:0071555">
    <property type="term" value="P:cell wall organization"/>
    <property type="evidence" value="ECO:0007669"/>
    <property type="project" value="UniProtKB-KW"/>
</dbReference>
<evidence type="ECO:0000256" key="14">
    <source>
        <dbReference type="ARBA" id="ARBA00032707"/>
    </source>
</evidence>
<feature type="transmembrane region" description="Helical" evidence="17">
    <location>
        <begin position="206"/>
        <end position="227"/>
    </location>
</feature>
<proteinExistence type="inferred from homology"/>
<reference evidence="18 19" key="1">
    <citation type="submission" date="2016-01" db="EMBL/GenBank/DDBJ databases">
        <title>Genome sequence of Clostridium neopropionicum X4, DSM-3847.</title>
        <authorList>
            <person name="Poehlein A."/>
            <person name="Beck M.H."/>
            <person name="Bengelsdorf F.R."/>
            <person name="Daniel R."/>
            <person name="Duerre P."/>
        </authorList>
    </citation>
    <scope>NUCLEOTIDE SEQUENCE [LARGE SCALE GENOMIC DNA]</scope>
    <source>
        <strain evidence="18 19">DSM-3847</strain>
    </source>
</reference>
<feature type="transmembrane region" description="Helical" evidence="17">
    <location>
        <begin position="176"/>
        <end position="194"/>
    </location>
</feature>
<keyword evidence="8 17" id="KW-0133">Cell shape</keyword>
<evidence type="ECO:0000256" key="6">
    <source>
        <dbReference type="ARBA" id="ARBA00022692"/>
    </source>
</evidence>
<evidence type="ECO:0000256" key="5">
    <source>
        <dbReference type="ARBA" id="ARBA00022475"/>
    </source>
</evidence>
<evidence type="ECO:0000313" key="18">
    <source>
        <dbReference type="EMBL" id="KXL53420.1"/>
    </source>
</evidence>
<evidence type="ECO:0000256" key="4">
    <source>
        <dbReference type="ARBA" id="ARBA00021581"/>
    </source>
</evidence>
<dbReference type="STRING" id="36847.CLNEO_13910"/>
<evidence type="ECO:0000256" key="8">
    <source>
        <dbReference type="ARBA" id="ARBA00022960"/>
    </source>
</evidence>
<feature type="transmembrane region" description="Helical" evidence="17">
    <location>
        <begin position="98"/>
        <end position="120"/>
    </location>
</feature>
<dbReference type="GO" id="GO:0009252">
    <property type="term" value="P:peptidoglycan biosynthetic process"/>
    <property type="evidence" value="ECO:0007669"/>
    <property type="project" value="UniProtKB-KW"/>
</dbReference>
<evidence type="ECO:0000256" key="17">
    <source>
        <dbReference type="HAMAP-Rule" id="MF_01006"/>
    </source>
</evidence>
<keyword evidence="7 17" id="KW-0378">Hydrolase</keyword>
<dbReference type="InterPro" id="IPR003824">
    <property type="entry name" value="UppP"/>
</dbReference>
<dbReference type="RefSeq" id="WP_066086478.1">
    <property type="nucleotide sequence ID" value="NZ_LRVM01000003.1"/>
</dbReference>
<dbReference type="PANTHER" id="PTHR30622">
    <property type="entry name" value="UNDECAPRENYL-DIPHOSPHATASE"/>
    <property type="match status" value="1"/>
</dbReference>
<evidence type="ECO:0000256" key="3">
    <source>
        <dbReference type="ARBA" id="ARBA00012374"/>
    </source>
</evidence>
<dbReference type="OrthoDB" id="9808289at2"/>
<evidence type="ECO:0000256" key="16">
    <source>
        <dbReference type="ARBA" id="ARBA00047594"/>
    </source>
</evidence>
<keyword evidence="9 17" id="KW-0573">Peptidoglycan synthesis</keyword>
<comment type="function">
    <text evidence="17">Catalyzes the dephosphorylation of undecaprenyl diphosphate (UPP). Confers resistance to bacitracin.</text>
</comment>
<keyword evidence="19" id="KW-1185">Reference proteome</keyword>
<evidence type="ECO:0000313" key="19">
    <source>
        <dbReference type="Proteomes" id="UP000070539"/>
    </source>
</evidence>
<sequence>MQILEAIVLGLIQGLTEFLPVSSSGHLVLFQNLFGIHEATQAFAILLHVGTLIAVFIYYWRDIWDLICHPFQRTTALLIAGTVPTIIIALLFNDTFDTVFGTGKFIGFNFIITGFILLYADSRKEGRKKIRNMSIFDSLVVGTMQGLAILPAVSRSGMTISACLARKMDRENAARFSFLLSIPAILGGMVLMIKDMITGDVVLTEVFGILPMVAGFIAAAVSGYFAIRFMVDIIKKGKLKWFSVYVFILGVVLIADQFFLHMIIK</sequence>
<name>A0A136WG46_9FIRM</name>
<dbReference type="GO" id="GO:0046677">
    <property type="term" value="P:response to antibiotic"/>
    <property type="evidence" value="ECO:0007669"/>
    <property type="project" value="UniProtKB-UniRule"/>
</dbReference>
<comment type="catalytic activity">
    <reaction evidence="16 17">
        <text>di-trans,octa-cis-undecaprenyl diphosphate + H2O = di-trans,octa-cis-undecaprenyl phosphate + phosphate + H(+)</text>
        <dbReference type="Rhea" id="RHEA:28094"/>
        <dbReference type="ChEBI" id="CHEBI:15377"/>
        <dbReference type="ChEBI" id="CHEBI:15378"/>
        <dbReference type="ChEBI" id="CHEBI:43474"/>
        <dbReference type="ChEBI" id="CHEBI:58405"/>
        <dbReference type="ChEBI" id="CHEBI:60392"/>
        <dbReference type="EC" id="3.6.1.27"/>
    </reaction>
</comment>
<protein>
    <recommendedName>
        <fullName evidence="4 17">Undecaprenyl-diphosphatase</fullName>
        <ecNumber evidence="3 17">3.6.1.27</ecNumber>
    </recommendedName>
    <alternativeName>
        <fullName evidence="15 17">Bacitracin resistance protein</fullName>
    </alternativeName>
    <alternativeName>
        <fullName evidence="14 17">Undecaprenyl pyrophosphate phosphatase</fullName>
    </alternativeName>
</protein>
<comment type="similarity">
    <text evidence="2 17">Belongs to the UppP family.</text>
</comment>
<evidence type="ECO:0000256" key="11">
    <source>
        <dbReference type="ARBA" id="ARBA00023136"/>
    </source>
</evidence>
<dbReference type="PANTHER" id="PTHR30622:SF4">
    <property type="entry name" value="UNDECAPRENYL-DIPHOSPHATASE"/>
    <property type="match status" value="1"/>
</dbReference>
<keyword evidence="13 17" id="KW-0961">Cell wall biogenesis/degradation</keyword>
<dbReference type="GO" id="GO:0005886">
    <property type="term" value="C:plasma membrane"/>
    <property type="evidence" value="ECO:0007669"/>
    <property type="project" value="UniProtKB-SubCell"/>
</dbReference>
<keyword evidence="5 17" id="KW-1003">Cell membrane</keyword>
<feature type="transmembrane region" description="Helical" evidence="17">
    <location>
        <begin position="71"/>
        <end position="92"/>
    </location>
</feature>
<comment type="caution">
    <text evidence="18">The sequence shown here is derived from an EMBL/GenBank/DDBJ whole genome shotgun (WGS) entry which is preliminary data.</text>
</comment>
<dbReference type="EC" id="3.6.1.27" evidence="3 17"/>
<dbReference type="HAMAP" id="MF_01006">
    <property type="entry name" value="Undec_diphosphatase"/>
    <property type="match status" value="1"/>
</dbReference>
<comment type="miscellaneous">
    <text evidence="17">Bacitracin is thought to be involved in the inhibition of peptidoglycan synthesis by sequestering undecaprenyl diphosphate, thereby reducing the pool of lipid carrier available.</text>
</comment>
<accession>A0A136WG46</accession>
<comment type="subcellular location">
    <subcellularLocation>
        <location evidence="1 17">Cell membrane</location>
        <topology evidence="1 17">Multi-pass membrane protein</topology>
    </subcellularLocation>
</comment>
<keyword evidence="12 17" id="KW-0046">Antibiotic resistance</keyword>
<evidence type="ECO:0000256" key="9">
    <source>
        <dbReference type="ARBA" id="ARBA00022984"/>
    </source>
</evidence>
<keyword evidence="10 17" id="KW-1133">Transmembrane helix</keyword>
<feature type="transmembrane region" description="Helical" evidence="17">
    <location>
        <begin position="239"/>
        <end position="264"/>
    </location>
</feature>
<evidence type="ECO:0000256" key="13">
    <source>
        <dbReference type="ARBA" id="ARBA00023316"/>
    </source>
</evidence>
<dbReference type="Proteomes" id="UP000070539">
    <property type="component" value="Unassembled WGS sequence"/>
</dbReference>
<dbReference type="Pfam" id="PF02673">
    <property type="entry name" value="BacA"/>
    <property type="match status" value="1"/>
</dbReference>
<evidence type="ECO:0000256" key="10">
    <source>
        <dbReference type="ARBA" id="ARBA00022989"/>
    </source>
</evidence>
<keyword evidence="11 17" id="KW-0472">Membrane</keyword>
<dbReference type="GO" id="GO:0050380">
    <property type="term" value="F:undecaprenyl-diphosphatase activity"/>
    <property type="evidence" value="ECO:0007669"/>
    <property type="project" value="UniProtKB-UniRule"/>
</dbReference>
<feature type="transmembrane region" description="Helical" evidence="17">
    <location>
        <begin position="39"/>
        <end position="59"/>
    </location>
</feature>
<evidence type="ECO:0000256" key="1">
    <source>
        <dbReference type="ARBA" id="ARBA00004651"/>
    </source>
</evidence>
<dbReference type="EMBL" id="LRVM01000003">
    <property type="protein sequence ID" value="KXL53420.1"/>
    <property type="molecule type" value="Genomic_DNA"/>
</dbReference>
<keyword evidence="6 17" id="KW-0812">Transmembrane</keyword>
<evidence type="ECO:0000256" key="12">
    <source>
        <dbReference type="ARBA" id="ARBA00023251"/>
    </source>
</evidence>
<evidence type="ECO:0000256" key="7">
    <source>
        <dbReference type="ARBA" id="ARBA00022801"/>
    </source>
</evidence>
<gene>
    <name evidence="18" type="primary">uppP_2</name>
    <name evidence="17" type="synonym">uppP</name>
    <name evidence="18" type="ORF">CLNEO_13910</name>
</gene>
<dbReference type="AlphaFoldDB" id="A0A136WG46"/>
<evidence type="ECO:0000256" key="15">
    <source>
        <dbReference type="ARBA" id="ARBA00032932"/>
    </source>
</evidence>
<organism evidence="18 19">
    <name type="scientific">Anaerotignum neopropionicum</name>
    <dbReference type="NCBI Taxonomy" id="36847"/>
    <lineage>
        <taxon>Bacteria</taxon>
        <taxon>Bacillati</taxon>
        <taxon>Bacillota</taxon>
        <taxon>Clostridia</taxon>
        <taxon>Lachnospirales</taxon>
        <taxon>Anaerotignaceae</taxon>
        <taxon>Anaerotignum</taxon>
    </lineage>
</organism>
<evidence type="ECO:0000256" key="2">
    <source>
        <dbReference type="ARBA" id="ARBA00010621"/>
    </source>
</evidence>
<dbReference type="PATRIC" id="fig|36847.3.peg.1612"/>
<dbReference type="GO" id="GO:0008360">
    <property type="term" value="P:regulation of cell shape"/>
    <property type="evidence" value="ECO:0007669"/>
    <property type="project" value="UniProtKB-KW"/>
</dbReference>